<evidence type="ECO:0000313" key="2">
    <source>
        <dbReference type="Proteomes" id="UP001165960"/>
    </source>
</evidence>
<organism evidence="1 2">
    <name type="scientific">Entomophthora muscae</name>
    <dbReference type="NCBI Taxonomy" id="34485"/>
    <lineage>
        <taxon>Eukaryota</taxon>
        <taxon>Fungi</taxon>
        <taxon>Fungi incertae sedis</taxon>
        <taxon>Zoopagomycota</taxon>
        <taxon>Entomophthoromycotina</taxon>
        <taxon>Entomophthoromycetes</taxon>
        <taxon>Entomophthorales</taxon>
        <taxon>Entomophthoraceae</taxon>
        <taxon>Entomophthora</taxon>
    </lineage>
</organism>
<name>A0ACC2SUU3_9FUNG</name>
<reference evidence="1" key="1">
    <citation type="submission" date="2022-04" db="EMBL/GenBank/DDBJ databases">
        <title>Genome of the entomopathogenic fungus Entomophthora muscae.</title>
        <authorList>
            <person name="Elya C."/>
            <person name="Lovett B.R."/>
            <person name="Lee E."/>
            <person name="Macias A.M."/>
            <person name="Hajek A.E."/>
            <person name="De Bivort B.L."/>
            <person name="Kasson M.T."/>
            <person name="De Fine Licht H.H."/>
            <person name="Stajich J.E."/>
        </authorList>
    </citation>
    <scope>NUCLEOTIDE SEQUENCE</scope>
    <source>
        <strain evidence="1">Berkeley</strain>
    </source>
</reference>
<sequence>MTLYISHVLVGQARWKDAPSFLKADTILPEERKFLIKELLDQAWQEHEDSLHRKQPVPAHSASALAAAQGSSKGKSSSQSSTPEEHGALMSRESSSVGEEKGFLFKYLQYFKDNLCQTSPLAAVSGVLAVAAILFWFSQRKKMKVNPSTGIFSGGWGTYWLYRIFQICSSCFTSNFRRTRFSLIITLVHTMFSIKSEELFLIDSLHKL</sequence>
<dbReference type="EMBL" id="QTSX02004303">
    <property type="protein sequence ID" value="KAJ9066173.1"/>
    <property type="molecule type" value="Genomic_DNA"/>
</dbReference>
<proteinExistence type="predicted"/>
<evidence type="ECO:0000313" key="1">
    <source>
        <dbReference type="EMBL" id="KAJ9066173.1"/>
    </source>
</evidence>
<comment type="caution">
    <text evidence="1">The sequence shown here is derived from an EMBL/GenBank/DDBJ whole genome shotgun (WGS) entry which is preliminary data.</text>
</comment>
<keyword evidence="2" id="KW-1185">Reference proteome</keyword>
<dbReference type="Proteomes" id="UP001165960">
    <property type="component" value="Unassembled WGS sequence"/>
</dbReference>
<gene>
    <name evidence="1" type="ORF">DSO57_1012162</name>
</gene>
<accession>A0ACC2SUU3</accession>
<protein>
    <submittedName>
        <fullName evidence="1">Uncharacterized protein</fullName>
    </submittedName>
</protein>